<gene>
    <name evidence="2" type="ORF">TM448A03158_0007</name>
</gene>
<name>A0A6H1ZZN5_9ZZZZ</name>
<dbReference type="Gene3D" id="3.40.50.300">
    <property type="entry name" value="P-loop containing nucleotide triphosphate hydrolases"/>
    <property type="match status" value="1"/>
</dbReference>
<dbReference type="Pfam" id="PF04466">
    <property type="entry name" value="Terminase_3"/>
    <property type="match status" value="1"/>
</dbReference>
<evidence type="ECO:0000259" key="1">
    <source>
        <dbReference type="Pfam" id="PF04466"/>
    </source>
</evidence>
<dbReference type="InterPro" id="IPR035412">
    <property type="entry name" value="Terminase_L_N"/>
</dbReference>
<proteinExistence type="predicted"/>
<organism evidence="2">
    <name type="scientific">viral metagenome</name>
    <dbReference type="NCBI Taxonomy" id="1070528"/>
    <lineage>
        <taxon>unclassified sequences</taxon>
        <taxon>metagenomes</taxon>
        <taxon>organismal metagenomes</taxon>
    </lineage>
</organism>
<dbReference type="AlphaFoldDB" id="A0A6H1ZZN5"/>
<dbReference type="InterPro" id="IPR027417">
    <property type="entry name" value="P-loop_NTPase"/>
</dbReference>
<dbReference type="EMBL" id="MT144388">
    <property type="protein sequence ID" value="QJA53034.1"/>
    <property type="molecule type" value="Genomic_DNA"/>
</dbReference>
<feature type="domain" description="Phage terminase large subunit N-terminal" evidence="1">
    <location>
        <begin position="3"/>
        <end position="106"/>
    </location>
</feature>
<protein>
    <submittedName>
        <fullName evidence="2">Putative terminase</fullName>
    </submittedName>
</protein>
<evidence type="ECO:0000313" key="2">
    <source>
        <dbReference type="EMBL" id="QJA53034.1"/>
    </source>
</evidence>
<accession>A0A6H1ZZN5</accession>
<sequence>MALFLELMRTYGLYKESNHNKTESTYEHNGNWVMFFSLGEGEAGREKIKSANLNIVWLEEATEFSWEDYLQLKLRLRHPAPEGITNFMVLSCNPINQEHWIKRQLIDGV</sequence>
<reference evidence="2" key="1">
    <citation type="submission" date="2020-03" db="EMBL/GenBank/DDBJ databases">
        <title>The deep terrestrial virosphere.</title>
        <authorList>
            <person name="Holmfeldt K."/>
            <person name="Nilsson E."/>
            <person name="Simone D."/>
            <person name="Lopez-Fernandez M."/>
            <person name="Wu X."/>
            <person name="de Brujin I."/>
            <person name="Lundin D."/>
            <person name="Andersson A."/>
            <person name="Bertilsson S."/>
            <person name="Dopson M."/>
        </authorList>
    </citation>
    <scope>NUCLEOTIDE SEQUENCE</scope>
    <source>
        <strain evidence="2">TM448A03158</strain>
    </source>
</reference>